<evidence type="ECO:0000313" key="7">
    <source>
        <dbReference type="Proteomes" id="UP000006048"/>
    </source>
</evidence>
<evidence type="ECO:0000256" key="2">
    <source>
        <dbReference type="ARBA" id="ARBA00022980"/>
    </source>
</evidence>
<dbReference type="HAMAP" id="MF_01363">
    <property type="entry name" value="Ribosomal_bL21"/>
    <property type="match status" value="1"/>
</dbReference>
<dbReference type="GO" id="GO:0006412">
    <property type="term" value="P:translation"/>
    <property type="evidence" value="ECO:0007669"/>
    <property type="project" value="UniProtKB-UniRule"/>
</dbReference>
<comment type="subunit">
    <text evidence="4">Part of the 50S ribosomal subunit. Contacts protein L20.</text>
</comment>
<keyword evidence="3 4" id="KW-0687">Ribonucleoprotein</keyword>
<organism evidence="6 7">
    <name type="scientific">Turneriella parva (strain ATCC BAA-1111 / DSM 21527 / NCTC 11395 / H)</name>
    <name type="common">Leptospira parva</name>
    <dbReference type="NCBI Taxonomy" id="869212"/>
    <lineage>
        <taxon>Bacteria</taxon>
        <taxon>Pseudomonadati</taxon>
        <taxon>Spirochaetota</taxon>
        <taxon>Spirochaetia</taxon>
        <taxon>Leptospirales</taxon>
        <taxon>Leptospiraceae</taxon>
        <taxon>Turneriella</taxon>
    </lineage>
</organism>
<keyword evidence="4 5" id="KW-0694">RNA-binding</keyword>
<keyword evidence="4 5" id="KW-0699">rRNA-binding</keyword>
<dbReference type="EMBL" id="CP002959">
    <property type="protein sequence ID" value="AFM12456.1"/>
    <property type="molecule type" value="Genomic_DNA"/>
</dbReference>
<dbReference type="Pfam" id="PF00829">
    <property type="entry name" value="Ribosomal_L21p"/>
    <property type="match status" value="1"/>
</dbReference>
<evidence type="ECO:0000256" key="4">
    <source>
        <dbReference type="HAMAP-Rule" id="MF_01363"/>
    </source>
</evidence>
<keyword evidence="7" id="KW-1185">Reference proteome</keyword>
<comment type="similarity">
    <text evidence="1 4 5">Belongs to the bacterial ribosomal protein bL21 family.</text>
</comment>
<protein>
    <recommendedName>
        <fullName evidence="4">Large ribosomal subunit protein bL21</fullName>
    </recommendedName>
</protein>
<comment type="function">
    <text evidence="4 5">This protein binds to 23S rRNA in the presence of protein L20.</text>
</comment>
<dbReference type="PANTHER" id="PTHR21349:SF0">
    <property type="entry name" value="LARGE RIBOSOMAL SUBUNIT PROTEIN BL21M"/>
    <property type="match status" value="1"/>
</dbReference>
<evidence type="ECO:0000256" key="3">
    <source>
        <dbReference type="ARBA" id="ARBA00023274"/>
    </source>
</evidence>
<sequence>MTVMQAVIQVGGKQYRVAQDTVFFAELTGTEPGKDLTINEVLSVSGNGQIKVGQPFLSGASVTAKVVEEVKGPKIVGVFYRTKKHNHRKWGHRQSYHKLQVTSIKA</sequence>
<dbReference type="KEGG" id="tpx:Turpa_1809"/>
<dbReference type="GO" id="GO:0005737">
    <property type="term" value="C:cytoplasm"/>
    <property type="evidence" value="ECO:0007669"/>
    <property type="project" value="UniProtKB-ARBA"/>
</dbReference>
<dbReference type="InterPro" id="IPR001787">
    <property type="entry name" value="Ribosomal_bL21"/>
</dbReference>
<name>I4B599_TURPD</name>
<dbReference type="HOGENOM" id="CLU_061463_3_2_12"/>
<dbReference type="InterPro" id="IPR036164">
    <property type="entry name" value="bL21-like_sf"/>
</dbReference>
<dbReference type="AlphaFoldDB" id="I4B599"/>
<dbReference type="NCBIfam" id="TIGR00061">
    <property type="entry name" value="L21"/>
    <property type="match status" value="1"/>
</dbReference>
<dbReference type="PATRIC" id="fig|869212.3.peg.1808"/>
<reference evidence="6 7" key="1">
    <citation type="submission" date="2012-06" db="EMBL/GenBank/DDBJ databases">
        <title>The complete chromosome of genome of Turneriella parva DSM 21527.</title>
        <authorList>
            <consortium name="US DOE Joint Genome Institute (JGI-PGF)"/>
            <person name="Lucas S."/>
            <person name="Han J."/>
            <person name="Lapidus A."/>
            <person name="Bruce D."/>
            <person name="Goodwin L."/>
            <person name="Pitluck S."/>
            <person name="Peters L."/>
            <person name="Kyrpides N."/>
            <person name="Mavromatis K."/>
            <person name="Ivanova N."/>
            <person name="Mikhailova N."/>
            <person name="Chertkov O."/>
            <person name="Detter J.C."/>
            <person name="Tapia R."/>
            <person name="Han C."/>
            <person name="Land M."/>
            <person name="Hauser L."/>
            <person name="Markowitz V."/>
            <person name="Cheng J.-F."/>
            <person name="Hugenholtz P."/>
            <person name="Woyke T."/>
            <person name="Wu D."/>
            <person name="Gronow S."/>
            <person name="Wellnitz S."/>
            <person name="Brambilla E."/>
            <person name="Klenk H.-P."/>
            <person name="Eisen J.A."/>
        </authorList>
    </citation>
    <scope>NUCLEOTIDE SEQUENCE [LARGE SCALE GENOMIC DNA]</scope>
    <source>
        <strain evidence="7">ATCC BAA-1111 / DSM 21527 / NCTC 11395 / H</strain>
    </source>
</reference>
<dbReference type="InterPro" id="IPR028909">
    <property type="entry name" value="bL21-like"/>
</dbReference>
<gene>
    <name evidence="4" type="primary">rplU</name>
    <name evidence="6" type="ordered locus">Turpa_1809</name>
</gene>
<dbReference type="Proteomes" id="UP000006048">
    <property type="component" value="Chromosome"/>
</dbReference>
<dbReference type="PANTHER" id="PTHR21349">
    <property type="entry name" value="50S RIBOSOMAL PROTEIN L21"/>
    <property type="match status" value="1"/>
</dbReference>
<dbReference type="SUPFAM" id="SSF141091">
    <property type="entry name" value="L21p-like"/>
    <property type="match status" value="1"/>
</dbReference>
<proteinExistence type="inferred from homology"/>
<dbReference type="GO" id="GO:0005840">
    <property type="term" value="C:ribosome"/>
    <property type="evidence" value="ECO:0007669"/>
    <property type="project" value="UniProtKB-KW"/>
</dbReference>
<accession>I4B599</accession>
<dbReference type="GO" id="GO:0019843">
    <property type="term" value="F:rRNA binding"/>
    <property type="evidence" value="ECO:0007669"/>
    <property type="project" value="UniProtKB-UniRule"/>
</dbReference>
<dbReference type="STRING" id="869212.Turpa_1809"/>
<evidence type="ECO:0000256" key="1">
    <source>
        <dbReference type="ARBA" id="ARBA00008563"/>
    </source>
</evidence>
<keyword evidence="2 4" id="KW-0689">Ribosomal protein</keyword>
<dbReference type="GO" id="GO:0003735">
    <property type="term" value="F:structural constituent of ribosome"/>
    <property type="evidence" value="ECO:0007669"/>
    <property type="project" value="InterPro"/>
</dbReference>
<dbReference type="GO" id="GO:1990904">
    <property type="term" value="C:ribonucleoprotein complex"/>
    <property type="evidence" value="ECO:0007669"/>
    <property type="project" value="UniProtKB-KW"/>
</dbReference>
<evidence type="ECO:0000256" key="5">
    <source>
        <dbReference type="RuleBase" id="RU000562"/>
    </source>
</evidence>
<evidence type="ECO:0000313" key="6">
    <source>
        <dbReference type="EMBL" id="AFM12456.1"/>
    </source>
</evidence>